<feature type="transmembrane region" description="Helical" evidence="8">
    <location>
        <begin position="410"/>
        <end position="430"/>
    </location>
</feature>
<feature type="transmembrane region" description="Helical" evidence="8">
    <location>
        <begin position="71"/>
        <end position="90"/>
    </location>
</feature>
<feature type="transmembrane region" description="Helical" evidence="8">
    <location>
        <begin position="197"/>
        <end position="215"/>
    </location>
</feature>
<evidence type="ECO:0000256" key="6">
    <source>
        <dbReference type="ARBA" id="ARBA00022989"/>
    </source>
</evidence>
<gene>
    <name evidence="9" type="ORF">PQ455_02590</name>
</gene>
<organism evidence="9 10">
    <name type="scientific">Sphingomonas naphthae</name>
    <dbReference type="NCBI Taxonomy" id="1813468"/>
    <lineage>
        <taxon>Bacteria</taxon>
        <taxon>Pseudomonadati</taxon>
        <taxon>Pseudomonadota</taxon>
        <taxon>Alphaproteobacteria</taxon>
        <taxon>Sphingomonadales</taxon>
        <taxon>Sphingomonadaceae</taxon>
        <taxon>Sphingomonas</taxon>
    </lineage>
</organism>
<keyword evidence="7 8" id="KW-0472">Membrane</keyword>
<evidence type="ECO:0000256" key="4">
    <source>
        <dbReference type="ARBA" id="ARBA00022475"/>
    </source>
</evidence>
<keyword evidence="5 8" id="KW-0812">Transmembrane</keyword>
<dbReference type="PANTHER" id="PTHR30003:SF0">
    <property type="entry name" value="GLYCOLATE PERMEASE GLCA-RELATED"/>
    <property type="match status" value="1"/>
</dbReference>
<sequence>MTWTQNYDPFGSVLISTCFAAIPVVVLLGGLGLLHMRAHMAALAGLVSAFIVAVFAFGMPGGIALRAAGYGAAYGLMPIGWIILNIIFLYQMTNEHGLFDVLRRSISGVTADSRLQLLLIAFCFGAFFEGAAGFGAPVAVTGAMLIGLGFTRLQASGLSLIANTAPVAFGALGTPIVTLAAVTGLPLDELSAMCGRITFPFAMIVPAWLLVAYCGWRRTLEVWPAVLVVGVTFAVAQLLMSNLHGPWLTAIVAAMASIAALLVLIRIWSPARVMAVNEAPLAKGDERVPVADSEGEADHAVVKTHEPIDPKALRRAWMPWIILTVLVFVWGIPAVKTGLDAIFRLQLPFGGLDGVILRVPPVVAEPEAEKAIFNFNPLSTTGTSILMAALLSGLLLGIRPAAIARTYVRTITLVWPSLLTIGAMLALGYLTRFAGTDATMGLAFAMTGAFYPFFGTMLGWLGVAVTGSDTASNVLFGGLQKVTAQQLSLPPVLMAGANSVGGVMGKMVDAQSIVVASTATQWVGGESRLLRYVFGHSIVLAMLVGVSILIYAYVPVFTALIP</sequence>
<evidence type="ECO:0000256" key="3">
    <source>
        <dbReference type="ARBA" id="ARBA00022448"/>
    </source>
</evidence>
<feature type="transmembrane region" description="Helical" evidence="8">
    <location>
        <begin position="317"/>
        <end position="335"/>
    </location>
</feature>
<feature type="transmembrane region" description="Helical" evidence="8">
    <location>
        <begin position="134"/>
        <end position="153"/>
    </location>
</feature>
<feature type="transmembrane region" description="Helical" evidence="8">
    <location>
        <begin position="12"/>
        <end position="34"/>
    </location>
</feature>
<evidence type="ECO:0000256" key="1">
    <source>
        <dbReference type="ARBA" id="ARBA00004651"/>
    </source>
</evidence>
<evidence type="ECO:0000313" key="10">
    <source>
        <dbReference type="Proteomes" id="UP001220395"/>
    </source>
</evidence>
<dbReference type="NCBIfam" id="TIGR00795">
    <property type="entry name" value="lctP"/>
    <property type="match status" value="1"/>
</dbReference>
<keyword evidence="3 8" id="KW-0813">Transport</keyword>
<evidence type="ECO:0000256" key="2">
    <source>
        <dbReference type="ARBA" id="ARBA00010100"/>
    </source>
</evidence>
<evidence type="ECO:0000256" key="5">
    <source>
        <dbReference type="ARBA" id="ARBA00022692"/>
    </source>
</evidence>
<feature type="transmembrane region" description="Helical" evidence="8">
    <location>
        <begin position="222"/>
        <end position="240"/>
    </location>
</feature>
<comment type="similarity">
    <text evidence="2 8">Belongs to the lactate permease family.</text>
</comment>
<reference evidence="9 10" key="1">
    <citation type="submission" date="2023-02" db="EMBL/GenBank/DDBJ databases">
        <title>Genome sequence of Sphingomonas naphthae.</title>
        <authorList>
            <person name="Kim S."/>
            <person name="Heo J."/>
            <person name="Kwon S.-W."/>
        </authorList>
    </citation>
    <scope>NUCLEOTIDE SEQUENCE [LARGE SCALE GENOMIC DNA]</scope>
    <source>
        <strain evidence="9 10">KACC 18716</strain>
    </source>
</reference>
<evidence type="ECO:0000313" key="9">
    <source>
        <dbReference type="EMBL" id="WCT74140.1"/>
    </source>
</evidence>
<dbReference type="Proteomes" id="UP001220395">
    <property type="component" value="Chromosome"/>
</dbReference>
<protein>
    <recommendedName>
        <fullName evidence="8">L-lactate permease</fullName>
    </recommendedName>
</protein>
<evidence type="ECO:0000256" key="7">
    <source>
        <dbReference type="ARBA" id="ARBA00023136"/>
    </source>
</evidence>
<dbReference type="EMBL" id="CP117411">
    <property type="protein sequence ID" value="WCT74140.1"/>
    <property type="molecule type" value="Genomic_DNA"/>
</dbReference>
<evidence type="ECO:0000256" key="8">
    <source>
        <dbReference type="RuleBase" id="RU365092"/>
    </source>
</evidence>
<comment type="subcellular location">
    <subcellularLocation>
        <location evidence="8">Cell inner membrane</location>
        <topology evidence="8">Multi-pass membrane protein</topology>
    </subcellularLocation>
    <subcellularLocation>
        <location evidence="1">Cell membrane</location>
        <topology evidence="1">Multi-pass membrane protein</topology>
    </subcellularLocation>
</comment>
<proteinExistence type="inferred from homology"/>
<keyword evidence="8" id="KW-0997">Cell inner membrane</keyword>
<feature type="transmembrane region" description="Helical" evidence="8">
    <location>
        <begin position="378"/>
        <end position="398"/>
    </location>
</feature>
<name>A0ABY7TP24_9SPHN</name>
<feature type="transmembrane region" description="Helical" evidence="8">
    <location>
        <begin position="41"/>
        <end position="65"/>
    </location>
</feature>
<keyword evidence="4" id="KW-1003">Cell membrane</keyword>
<feature type="transmembrane region" description="Helical" evidence="8">
    <location>
        <begin position="165"/>
        <end position="185"/>
    </location>
</feature>
<feature type="transmembrane region" description="Helical" evidence="8">
    <location>
        <begin position="246"/>
        <end position="265"/>
    </location>
</feature>
<dbReference type="Pfam" id="PF02652">
    <property type="entry name" value="Lactate_perm"/>
    <property type="match status" value="1"/>
</dbReference>
<keyword evidence="6 8" id="KW-1133">Transmembrane helix</keyword>
<keyword evidence="10" id="KW-1185">Reference proteome</keyword>
<comment type="function">
    <text evidence="8">Uptake of L-lactate across the membrane. Can also transport D-lactate and glycolate.</text>
</comment>
<accession>A0ABY7TP24</accession>
<feature type="transmembrane region" description="Helical" evidence="8">
    <location>
        <begin position="538"/>
        <end position="561"/>
    </location>
</feature>
<dbReference type="InterPro" id="IPR003804">
    <property type="entry name" value="Lactate_perm"/>
</dbReference>
<dbReference type="PANTHER" id="PTHR30003">
    <property type="entry name" value="L-LACTATE PERMEASE"/>
    <property type="match status" value="1"/>
</dbReference>
<feature type="transmembrane region" description="Helical" evidence="8">
    <location>
        <begin position="442"/>
        <end position="463"/>
    </location>
</feature>
<dbReference type="RefSeq" id="WP_273688939.1">
    <property type="nucleotide sequence ID" value="NZ_CP117411.1"/>
</dbReference>